<gene>
    <name evidence="2" type="ORF">DW084_16185</name>
    <name evidence="1" type="ORF">GFU50_16760</name>
</gene>
<dbReference type="GeneID" id="15143617"/>
<evidence type="ECO:0000313" key="1">
    <source>
        <dbReference type="EMBL" id="QGN31062.1"/>
    </source>
</evidence>
<evidence type="ECO:0000313" key="4">
    <source>
        <dbReference type="Proteomes" id="UP000422837"/>
    </source>
</evidence>
<dbReference type="AlphaFoldDB" id="A0A415ENT5"/>
<dbReference type="EMBL" id="QRMZ01000028">
    <property type="protein sequence ID" value="RHK04325.1"/>
    <property type="molecule type" value="Genomic_DNA"/>
</dbReference>
<dbReference type="EMBL" id="CP046123">
    <property type="protein sequence ID" value="QGN31062.1"/>
    <property type="molecule type" value="Genomic_DNA"/>
</dbReference>
<dbReference type="RefSeq" id="WP_010748936.1">
    <property type="nucleotide sequence ID" value="NZ_CABHBI010000011.1"/>
</dbReference>
<dbReference type="Gene3D" id="2.40.50.480">
    <property type="match status" value="1"/>
</dbReference>
<reference evidence="2 3" key="1">
    <citation type="submission" date="2018-08" db="EMBL/GenBank/DDBJ databases">
        <title>A genome reference for cultivated species of the human gut microbiota.</title>
        <authorList>
            <person name="Zou Y."/>
            <person name="Xue W."/>
            <person name="Luo G."/>
        </authorList>
    </citation>
    <scope>NUCLEOTIDE SEQUENCE [LARGE SCALE GENOMIC DNA]</scope>
    <source>
        <strain evidence="2 3">AF48-16</strain>
    </source>
</reference>
<organism evidence="2 3">
    <name type="scientific">Enterococcus casseliflavus</name>
    <name type="common">Enterococcus flavescens</name>
    <dbReference type="NCBI Taxonomy" id="37734"/>
    <lineage>
        <taxon>Bacteria</taxon>
        <taxon>Bacillati</taxon>
        <taxon>Bacillota</taxon>
        <taxon>Bacilli</taxon>
        <taxon>Lactobacillales</taxon>
        <taxon>Enterococcaceae</taxon>
        <taxon>Enterococcus</taxon>
    </lineage>
</organism>
<evidence type="ECO:0000313" key="2">
    <source>
        <dbReference type="EMBL" id="RHK04325.1"/>
    </source>
</evidence>
<evidence type="ECO:0000313" key="3">
    <source>
        <dbReference type="Proteomes" id="UP000286288"/>
    </source>
</evidence>
<sequence>MVYMKKIIGFILVVLLGFVGYKGYEYYQSTYSGQTAYAYVPSEIPPKVQHESKSGIGDQSPWYSYDYTLNFVKEDGSTQTLEVSLSEDNAKPLTPNSYVKAVISEKRTIKGPNGVEKDAIPKKVLEKLENQN</sequence>
<accession>A0A415ENT5</accession>
<dbReference type="InterPro" id="IPR036166">
    <property type="entry name" value="YxeA-like_sf"/>
</dbReference>
<dbReference type="Pfam" id="PF06486">
    <property type="entry name" value="DUF1093"/>
    <property type="match status" value="1"/>
</dbReference>
<reference evidence="1 4" key="2">
    <citation type="submission" date="2019-11" db="EMBL/GenBank/DDBJ databases">
        <title>Detection and genome characteristic of a blood enterococcus casselifavus isolate from Zhengzhou,china.</title>
        <authorList>
            <person name="Wen P."/>
        </authorList>
    </citation>
    <scope>NUCLEOTIDE SEQUENCE [LARGE SCALE GENOMIC DNA]</scope>
    <source>
        <strain evidence="1 4">EC291</strain>
    </source>
</reference>
<dbReference type="SUPFAM" id="SSF159121">
    <property type="entry name" value="BC4932-like"/>
    <property type="match status" value="1"/>
</dbReference>
<dbReference type="Proteomes" id="UP000422837">
    <property type="component" value="Chromosome"/>
</dbReference>
<dbReference type="InterPro" id="IPR006542">
    <property type="entry name" value="DUF1093"/>
</dbReference>
<proteinExistence type="predicted"/>
<name>A0A415ENT5_ENTCA</name>
<dbReference type="Proteomes" id="UP000286288">
    <property type="component" value="Unassembled WGS sequence"/>
</dbReference>
<protein>
    <submittedName>
        <fullName evidence="2">DUF1093 domain-containing protein</fullName>
    </submittedName>
</protein>